<evidence type="ECO:0000313" key="12">
    <source>
        <dbReference type="Proteomes" id="UP000659061"/>
    </source>
</evidence>
<feature type="domain" description="FAD-binding" evidence="7">
    <location>
        <begin position="6"/>
        <end position="45"/>
    </location>
</feature>
<dbReference type="SUPFAM" id="SSF54373">
    <property type="entry name" value="FAD-linked reductases, C-terminal domain"/>
    <property type="match status" value="1"/>
</dbReference>
<dbReference type="Proteomes" id="UP000587211">
    <property type="component" value="Unassembled WGS sequence"/>
</dbReference>
<dbReference type="InterPro" id="IPR036188">
    <property type="entry name" value="FAD/NAD-bd_sf"/>
</dbReference>
<protein>
    <submittedName>
        <fullName evidence="10">Choline dehydrogenase-like flavoprotein</fullName>
    </submittedName>
    <submittedName>
        <fullName evidence="9">GMC family oxidoreductase</fullName>
    </submittedName>
</protein>
<dbReference type="PANTHER" id="PTHR46056">
    <property type="entry name" value="LONG-CHAIN-ALCOHOL OXIDASE"/>
    <property type="match status" value="1"/>
</dbReference>
<dbReference type="EMBL" id="JACBZN010000001">
    <property type="protein sequence ID" value="NYI38802.1"/>
    <property type="molecule type" value="Genomic_DNA"/>
</dbReference>
<evidence type="ECO:0000256" key="3">
    <source>
        <dbReference type="ARBA" id="ARBA00022827"/>
    </source>
</evidence>
<sequence length="549" mass="59157">MAQPDRVEVLIVGAGPTGAIAASELIAAGFSVTCLEQGDWTHRAAFKGATKDWELSAQRDWHPNPNVRGRAADYPIDVTESDVNPLMYAGVGGATILYGAHWVRALPSDFRVRTLDGVADDWPLTYEDLQPFYEDIDQQMGTAGLGDDPTYPDGEAPPLPPLPIGKIGLRAAQGMDQLGWHWWPAPNAIASKAYRGREACVRRGTCQTGCPEGAKGSADLTHWPEAIRAGVRLITGARVAEITVNAQGLADGAVYIDRDGVRHHVAASTVIVAANGVGTPRLLLMSGRDSFDHGLANSSGLVGRRLMMHPYAAVNGVYEEDLESWLGPAGQSIVSHEFYETDLSRGFVRGAKWQVMPAGGPLGNRSGYGGHAEHGDADGEPDPLAAWGPSFHEAARRTFGRSFEWGIIAEDLPDEANRVVLSDSLVDSDGLPAPKIIYKTSENTRRLLDFHLARAREAHLAAGAIETYDTPLMRDCGWHLLGTTRMGDDPETSVVDQYGRSHDIANLYIYDGSTFVTSTGQNPTATIAALTLRAVRHLIAGRRDQEVAS</sequence>
<evidence type="ECO:0000259" key="6">
    <source>
        <dbReference type="Pfam" id="PF00732"/>
    </source>
</evidence>
<evidence type="ECO:0000313" key="10">
    <source>
        <dbReference type="EMBL" id="NYI38802.1"/>
    </source>
</evidence>
<keyword evidence="2" id="KW-0285">Flavoprotein</keyword>
<evidence type="ECO:0000256" key="2">
    <source>
        <dbReference type="ARBA" id="ARBA00022630"/>
    </source>
</evidence>
<organism evidence="9 12">
    <name type="scientific">Aeromicrobium tamlense</name>
    <dbReference type="NCBI Taxonomy" id="375541"/>
    <lineage>
        <taxon>Bacteria</taxon>
        <taxon>Bacillati</taxon>
        <taxon>Actinomycetota</taxon>
        <taxon>Actinomycetes</taxon>
        <taxon>Propionibacteriales</taxon>
        <taxon>Nocardioidaceae</taxon>
        <taxon>Aeromicrobium</taxon>
    </lineage>
</organism>
<dbReference type="RefSeq" id="WP_179425840.1">
    <property type="nucleotide sequence ID" value="NZ_BAAAMP010000002.1"/>
</dbReference>
<comment type="similarity">
    <text evidence="1">Belongs to the GMC oxidoreductase family.</text>
</comment>
<feature type="region of interest" description="Disordered" evidence="5">
    <location>
        <begin position="364"/>
        <end position="383"/>
    </location>
</feature>
<keyword evidence="4" id="KW-0560">Oxidoreductase</keyword>
<dbReference type="PANTHER" id="PTHR46056:SF12">
    <property type="entry name" value="LONG-CHAIN-ALCOHOL OXIDASE"/>
    <property type="match status" value="1"/>
</dbReference>
<accession>A0A8I0FZN0</accession>
<evidence type="ECO:0000256" key="5">
    <source>
        <dbReference type="SAM" id="MobiDB-lite"/>
    </source>
</evidence>
<dbReference type="InterPro" id="IPR007867">
    <property type="entry name" value="GMC_OxRtase_C"/>
</dbReference>
<evidence type="ECO:0000256" key="4">
    <source>
        <dbReference type="ARBA" id="ARBA00023002"/>
    </source>
</evidence>
<proteinExistence type="inferred from homology"/>
<dbReference type="Pfam" id="PF00732">
    <property type="entry name" value="GMC_oxred_N"/>
    <property type="match status" value="1"/>
</dbReference>
<dbReference type="EMBL" id="JACWMT010000004">
    <property type="protein sequence ID" value="MBD1272006.1"/>
    <property type="molecule type" value="Genomic_DNA"/>
</dbReference>
<dbReference type="GO" id="GO:0016614">
    <property type="term" value="F:oxidoreductase activity, acting on CH-OH group of donors"/>
    <property type="evidence" value="ECO:0007669"/>
    <property type="project" value="InterPro"/>
</dbReference>
<evidence type="ECO:0000259" key="7">
    <source>
        <dbReference type="Pfam" id="PF01494"/>
    </source>
</evidence>
<dbReference type="SUPFAM" id="SSF51905">
    <property type="entry name" value="FAD/NAD(P)-binding domain"/>
    <property type="match status" value="1"/>
</dbReference>
<keyword evidence="11" id="KW-1185">Reference proteome</keyword>
<comment type="caution">
    <text evidence="9">The sequence shown here is derived from an EMBL/GenBank/DDBJ whole genome shotgun (WGS) entry which is preliminary data.</text>
</comment>
<feature type="region of interest" description="Disordered" evidence="5">
    <location>
        <begin position="140"/>
        <end position="159"/>
    </location>
</feature>
<reference evidence="9" key="2">
    <citation type="submission" date="2020-09" db="EMBL/GenBank/DDBJ databases">
        <title>Novel species in genus Aeromicrobium.</title>
        <authorList>
            <person name="Zhang G."/>
        </authorList>
    </citation>
    <scope>NUCLEOTIDE SEQUENCE</scope>
    <source>
        <strain evidence="9">SSW1-57</strain>
    </source>
</reference>
<dbReference type="InterPro" id="IPR000172">
    <property type="entry name" value="GMC_OxRdtase_N"/>
</dbReference>
<name>A0A8I0FZN0_9ACTN</name>
<dbReference type="Gene3D" id="3.50.50.60">
    <property type="entry name" value="FAD/NAD(P)-binding domain"/>
    <property type="match status" value="2"/>
</dbReference>
<gene>
    <name evidence="10" type="ORF">BJ975_002177</name>
    <name evidence="9" type="ORF">IDH50_17305</name>
</gene>
<feature type="domain" description="Glucose-methanol-choline oxidoreductase C-terminal" evidence="8">
    <location>
        <begin position="413"/>
        <end position="530"/>
    </location>
</feature>
<evidence type="ECO:0000256" key="1">
    <source>
        <dbReference type="ARBA" id="ARBA00010790"/>
    </source>
</evidence>
<reference evidence="10 11" key="1">
    <citation type="submission" date="2020-07" db="EMBL/GenBank/DDBJ databases">
        <title>Sequencing the genomes of 1000 actinobacteria strains.</title>
        <authorList>
            <person name="Klenk H.-P."/>
        </authorList>
    </citation>
    <scope>NUCLEOTIDE SEQUENCE [LARGE SCALE GENOMIC DNA]</scope>
    <source>
        <strain evidence="10 11">DSM 19087</strain>
    </source>
</reference>
<dbReference type="Pfam" id="PF01494">
    <property type="entry name" value="FAD_binding_3"/>
    <property type="match status" value="1"/>
</dbReference>
<dbReference type="InterPro" id="IPR002938">
    <property type="entry name" value="FAD-bd"/>
</dbReference>
<evidence type="ECO:0000313" key="11">
    <source>
        <dbReference type="Proteomes" id="UP000587211"/>
    </source>
</evidence>
<keyword evidence="3" id="KW-0274">FAD</keyword>
<dbReference type="Pfam" id="PF05199">
    <property type="entry name" value="GMC_oxred_C"/>
    <property type="match status" value="1"/>
</dbReference>
<evidence type="ECO:0000259" key="8">
    <source>
        <dbReference type="Pfam" id="PF05199"/>
    </source>
</evidence>
<dbReference type="Proteomes" id="UP000659061">
    <property type="component" value="Unassembled WGS sequence"/>
</dbReference>
<evidence type="ECO:0000313" key="9">
    <source>
        <dbReference type="EMBL" id="MBD1272006.1"/>
    </source>
</evidence>
<feature type="domain" description="Glucose-methanol-choline oxidoreductase N-terminal" evidence="6">
    <location>
        <begin position="199"/>
        <end position="310"/>
    </location>
</feature>
<dbReference type="GO" id="GO:0071949">
    <property type="term" value="F:FAD binding"/>
    <property type="evidence" value="ECO:0007669"/>
    <property type="project" value="InterPro"/>
</dbReference>
<dbReference type="AlphaFoldDB" id="A0A8I0FZN0"/>